<sequence>MKKIIATVLLASGLGLCSLEATAGEAPTEPKAFAQFMAKEHGFTESYISTVLAKAEKRQSILDAISRPAEGKDWYEYRPIFIQQKRIKQGVKFLQDNQELLKRAEEKYQVPAEVITAIIGVETYYGRIQGSYPVLDAISTLAFHYPKRAKFFAGELAEYFVLAREQGWKLEEPKGSYAGAMGMGQFIPTSYRHYAVDFDGDGKINLFDNKADAIGSVANYFSVHGWRMGEPVAEFVDIDAKLAKQFENTKLKPQFTVAQLKKAGLDYQGKAKDQDIAGVYHYKQENRYDYWLGFHNFYVITRYNRSPMYAMAVHQLSQEILAEYDVQQQKAQAKKSSPAVSKANNES</sequence>
<dbReference type="NCBIfam" id="TIGR02282">
    <property type="entry name" value="MltB"/>
    <property type="match status" value="1"/>
</dbReference>
<feature type="signal peptide" evidence="2">
    <location>
        <begin position="1"/>
        <end position="23"/>
    </location>
</feature>
<dbReference type="InterPro" id="IPR031304">
    <property type="entry name" value="SLT_2"/>
</dbReference>
<name>A0A318D5L1_9GAMM</name>
<dbReference type="CDD" id="cd13399">
    <property type="entry name" value="Slt35-like"/>
    <property type="match status" value="1"/>
</dbReference>
<dbReference type="RefSeq" id="WP_110200604.1">
    <property type="nucleotide sequence ID" value="NZ_QICH01000001.1"/>
</dbReference>
<evidence type="ECO:0000313" key="5">
    <source>
        <dbReference type="Proteomes" id="UP000247689"/>
    </source>
</evidence>
<keyword evidence="2" id="KW-0732">Signal</keyword>
<dbReference type="Pfam" id="PF13406">
    <property type="entry name" value="SLT_2"/>
    <property type="match status" value="1"/>
</dbReference>
<dbReference type="OrthoDB" id="9772911at2"/>
<keyword evidence="5" id="KW-1185">Reference proteome</keyword>
<evidence type="ECO:0000313" key="4">
    <source>
        <dbReference type="EMBL" id="PXF64556.1"/>
    </source>
</evidence>
<feature type="domain" description="Transglycosylase SLT" evidence="3">
    <location>
        <begin position="32"/>
        <end position="318"/>
    </location>
</feature>
<evidence type="ECO:0000259" key="3">
    <source>
        <dbReference type="Pfam" id="PF13406"/>
    </source>
</evidence>
<dbReference type="EMBL" id="QICH01000001">
    <property type="protein sequence ID" value="PXF64556.1"/>
    <property type="molecule type" value="Genomic_DNA"/>
</dbReference>
<comment type="caution">
    <text evidence="4">The sequence shown here is derived from an EMBL/GenBank/DDBJ whole genome shotgun (WGS) entry which is preliminary data.</text>
</comment>
<gene>
    <name evidence="4" type="primary">mltB</name>
    <name evidence="4" type="ORF">DL796_05310</name>
</gene>
<dbReference type="PANTHER" id="PTHR30163:SF9">
    <property type="entry name" value="MEMBRANE-BOUND LYTIC MUREIN TRANSGLYCOSYLASE B"/>
    <property type="match status" value="1"/>
</dbReference>
<dbReference type="SUPFAM" id="SSF53955">
    <property type="entry name" value="Lysozyme-like"/>
    <property type="match status" value="1"/>
</dbReference>
<dbReference type="InterPro" id="IPR043426">
    <property type="entry name" value="MltB-like"/>
</dbReference>
<protein>
    <submittedName>
        <fullName evidence="4">Lytic murein transglycosylase B</fullName>
    </submittedName>
</protein>
<dbReference type="FunFam" id="1.10.8.350:FF:000001">
    <property type="entry name" value="Lytic murein transglycosylase B"/>
    <property type="match status" value="1"/>
</dbReference>
<dbReference type="Gene3D" id="1.10.530.10">
    <property type="match status" value="1"/>
</dbReference>
<dbReference type="InterPro" id="IPR023346">
    <property type="entry name" value="Lysozyme-like_dom_sf"/>
</dbReference>
<dbReference type="AlphaFoldDB" id="A0A318D5L1"/>
<proteinExistence type="predicted"/>
<dbReference type="PANTHER" id="PTHR30163">
    <property type="entry name" value="MEMBRANE-BOUND LYTIC MUREIN TRANSGLYCOSYLASE B"/>
    <property type="match status" value="1"/>
</dbReference>
<dbReference type="InterPro" id="IPR011757">
    <property type="entry name" value="Lytic_transglycosylase_MltB"/>
</dbReference>
<feature type="active site" evidence="1">
    <location>
        <position position="122"/>
    </location>
</feature>
<evidence type="ECO:0000256" key="2">
    <source>
        <dbReference type="SAM" id="SignalP"/>
    </source>
</evidence>
<organism evidence="4 5">
    <name type="scientific">Kangiella spongicola</name>
    <dbReference type="NCBI Taxonomy" id="796379"/>
    <lineage>
        <taxon>Bacteria</taxon>
        <taxon>Pseudomonadati</taxon>
        <taxon>Pseudomonadota</taxon>
        <taxon>Gammaproteobacteria</taxon>
        <taxon>Kangiellales</taxon>
        <taxon>Kangiellaceae</taxon>
        <taxon>Kangiella</taxon>
    </lineage>
</organism>
<dbReference type="Proteomes" id="UP000247689">
    <property type="component" value="Unassembled WGS sequence"/>
</dbReference>
<feature type="chain" id="PRO_5016304944" evidence="2">
    <location>
        <begin position="24"/>
        <end position="347"/>
    </location>
</feature>
<dbReference type="GO" id="GO:0009253">
    <property type="term" value="P:peptidoglycan catabolic process"/>
    <property type="evidence" value="ECO:0007669"/>
    <property type="project" value="TreeGrafter"/>
</dbReference>
<accession>A0A318D5L1</accession>
<reference evidence="4 5" key="1">
    <citation type="submission" date="2018-05" db="EMBL/GenBank/DDBJ databases">
        <title>Kangiella spongicola genome sequence.</title>
        <authorList>
            <person name="Maclea K.S."/>
            <person name="Goen A.E."/>
            <person name="Kelley C."/>
            <person name="Underriner A."/>
            <person name="Silverwood T."/>
            <person name="Trachtenberg A.M."/>
        </authorList>
    </citation>
    <scope>NUCLEOTIDE SEQUENCE [LARGE SCALE GENOMIC DNA]</scope>
    <source>
        <strain evidence="4 5">ATCC BAA-2076</strain>
    </source>
</reference>
<evidence type="ECO:0000256" key="1">
    <source>
        <dbReference type="PIRSR" id="PIRSR611757-1"/>
    </source>
</evidence>
<dbReference type="Gene3D" id="1.10.8.350">
    <property type="entry name" value="Bacterial muramidase"/>
    <property type="match status" value="1"/>
</dbReference>
<dbReference type="GO" id="GO:0008933">
    <property type="term" value="F:peptidoglycan lytic transglycosylase activity"/>
    <property type="evidence" value="ECO:0007669"/>
    <property type="project" value="TreeGrafter"/>
</dbReference>